<keyword evidence="2" id="KW-0067">ATP-binding</keyword>
<dbReference type="STRING" id="1797582.A2442_00900"/>
<keyword evidence="1" id="KW-0547">Nucleotide-binding</keyword>
<dbReference type="Gene3D" id="3.40.50.300">
    <property type="entry name" value="P-loop containing nucleotide triphosphate hydrolases"/>
    <property type="match status" value="1"/>
</dbReference>
<dbReference type="EMBL" id="MFAE01000006">
    <property type="protein sequence ID" value="OGD67310.1"/>
    <property type="molecule type" value="Genomic_DNA"/>
</dbReference>
<dbReference type="SUPFAM" id="SSF52540">
    <property type="entry name" value="P-loop containing nucleoside triphosphate hydrolases"/>
    <property type="match status" value="1"/>
</dbReference>
<dbReference type="Pfam" id="PF08433">
    <property type="entry name" value="KTI12"/>
    <property type="match status" value="1"/>
</dbReference>
<dbReference type="Proteomes" id="UP000179003">
    <property type="component" value="Unassembled WGS sequence"/>
</dbReference>
<gene>
    <name evidence="3" type="ORF">A2442_00900</name>
</gene>
<name>A0A1F5EJ01_9BACT</name>
<comment type="caution">
    <text evidence="3">The sequence shown here is derived from an EMBL/GenBank/DDBJ whole genome shotgun (WGS) entry which is preliminary data.</text>
</comment>
<dbReference type="InterPro" id="IPR013641">
    <property type="entry name" value="KTI12/PSTK"/>
</dbReference>
<evidence type="ECO:0000256" key="1">
    <source>
        <dbReference type="ARBA" id="ARBA00022741"/>
    </source>
</evidence>
<proteinExistence type="predicted"/>
<dbReference type="AlphaFoldDB" id="A0A1F5EJ01"/>
<evidence type="ECO:0000256" key="2">
    <source>
        <dbReference type="ARBA" id="ARBA00022840"/>
    </source>
</evidence>
<protein>
    <recommendedName>
        <fullName evidence="5">AAA+ ATPase domain-containing protein</fullName>
    </recommendedName>
</protein>
<reference evidence="3 4" key="1">
    <citation type="journal article" date="2016" name="Nat. Commun.">
        <title>Thousands of microbial genomes shed light on interconnected biogeochemical processes in an aquifer system.</title>
        <authorList>
            <person name="Anantharaman K."/>
            <person name="Brown C.T."/>
            <person name="Hug L.A."/>
            <person name="Sharon I."/>
            <person name="Castelle C.J."/>
            <person name="Probst A.J."/>
            <person name="Thomas B.C."/>
            <person name="Singh A."/>
            <person name="Wilkins M.J."/>
            <person name="Karaoz U."/>
            <person name="Brodie E.L."/>
            <person name="Williams K.H."/>
            <person name="Hubbard S.S."/>
            <person name="Banfield J.F."/>
        </authorList>
    </citation>
    <scope>NUCLEOTIDE SEQUENCE [LARGE SCALE GENOMIC DNA]</scope>
</reference>
<evidence type="ECO:0000313" key="3">
    <source>
        <dbReference type="EMBL" id="OGD67310.1"/>
    </source>
</evidence>
<dbReference type="GO" id="GO:0005524">
    <property type="term" value="F:ATP binding"/>
    <property type="evidence" value="ECO:0007669"/>
    <property type="project" value="UniProtKB-KW"/>
</dbReference>
<dbReference type="InterPro" id="IPR027417">
    <property type="entry name" value="P-loop_NTPase"/>
</dbReference>
<evidence type="ECO:0008006" key="5">
    <source>
        <dbReference type="Google" id="ProtNLM"/>
    </source>
</evidence>
<organism evidence="3 4">
    <name type="scientific">Candidatus Campbellbacteria bacterium RIFOXYC2_FULL_35_25</name>
    <dbReference type="NCBI Taxonomy" id="1797582"/>
    <lineage>
        <taxon>Bacteria</taxon>
        <taxon>Candidatus Campbelliibacteriota</taxon>
    </lineage>
</organism>
<evidence type="ECO:0000313" key="4">
    <source>
        <dbReference type="Proteomes" id="UP000179003"/>
    </source>
</evidence>
<accession>A0A1F5EJ01</accession>
<sequence>MKLVILRGLPGCGKSTIAEELSNKLNSQVIYGDSFKREFMIANSDFKNEEVYLYSYDKITEEIERYFDQKEKLVVVDELFDNKEFVGRVKSFCKESNIEIFWFYIQRDFEKLLETEHQRERKIKNTIEDFKSLQNSLDKIKNEEEVFVDNNNDIKDSVEFILKNLENKL</sequence>